<dbReference type="InterPro" id="IPR026306">
    <property type="entry name" value="RSBN1/Dpy-2/CEP530"/>
</dbReference>
<dbReference type="KEGG" id="tad:TRIADDRAFT_24851"/>
<dbReference type="eggNOG" id="KOG4425">
    <property type="taxonomic scope" value="Eukaryota"/>
</dbReference>
<evidence type="ECO:0000256" key="1">
    <source>
        <dbReference type="ARBA" id="ARBA00010560"/>
    </source>
</evidence>
<dbReference type="GO" id="GO:0005634">
    <property type="term" value="C:nucleus"/>
    <property type="evidence" value="ECO:0007669"/>
    <property type="project" value="InterPro"/>
</dbReference>
<dbReference type="Proteomes" id="UP000009022">
    <property type="component" value="Unassembled WGS sequence"/>
</dbReference>
<dbReference type="EMBL" id="DS985245">
    <property type="protein sequence ID" value="EDV24773.1"/>
    <property type="molecule type" value="Genomic_DNA"/>
</dbReference>
<dbReference type="InParanoid" id="B3RWX9"/>
<gene>
    <name evidence="2" type="ORF">TRIADDRAFT_24851</name>
</gene>
<evidence type="ECO:0008006" key="4">
    <source>
        <dbReference type="Google" id="ProtNLM"/>
    </source>
</evidence>
<proteinExistence type="inferred from homology"/>
<dbReference type="AlphaFoldDB" id="B3RWX9"/>
<dbReference type="PANTHER" id="PTHR13354">
    <property type="entry name" value="ROUND SPERMATID BASIC PROTEIN 1"/>
    <property type="match status" value="1"/>
</dbReference>
<dbReference type="CTD" id="6754314"/>
<dbReference type="PhylomeDB" id="B3RWX9"/>
<name>B3RWX9_TRIAD</name>
<sequence>MYVETSSNGGASVLHAYTFQPTRCDDIVEEFMQDFFNELFFGHTHYVMGIIHNAASYLPDPIDYLAQHYPQMTVRYQLFGRKDVDSITTSQFHQRVHDTYINGTYRAGPLLQLSLVGTVQEEIGGYMPEFLNLLQRSPVLAPVMPWGKLSNLKLNSRCDSDDGPILWVRPGEQIVPATDLAKSPHKKRKTGNNELRNLYSLTRVNAPRESLLEDRTYCHADHVGHGLDRNTTAAVGLLKAVHCGASYSTNRIVKDVVAFHPDDFESVATKLQLDLYEPPASQCVQWVEDGKLNQLLREGVRYARIQLCDNDIYFIPRNVIHQFKTVSACTSIAWHLRHKAYYDNSSTTDDNNTP</sequence>
<dbReference type="OMA" id="VMGIIHN"/>
<evidence type="ECO:0000313" key="3">
    <source>
        <dbReference type="Proteomes" id="UP000009022"/>
    </source>
</evidence>
<dbReference type="HOGENOM" id="CLU_009952_2_1_1"/>
<accession>B3RWX9</accession>
<dbReference type="SUPFAM" id="SSF51197">
    <property type="entry name" value="Clavaminate synthase-like"/>
    <property type="match status" value="1"/>
</dbReference>
<dbReference type="STRING" id="10228.B3RWX9"/>
<reference evidence="2 3" key="1">
    <citation type="journal article" date="2008" name="Nature">
        <title>The Trichoplax genome and the nature of placozoans.</title>
        <authorList>
            <person name="Srivastava M."/>
            <person name="Begovic E."/>
            <person name="Chapman J."/>
            <person name="Putnam N.H."/>
            <person name="Hellsten U."/>
            <person name="Kawashima T."/>
            <person name="Kuo A."/>
            <person name="Mitros T."/>
            <person name="Salamov A."/>
            <person name="Carpenter M.L."/>
            <person name="Signorovitch A.Y."/>
            <person name="Moreno M.A."/>
            <person name="Kamm K."/>
            <person name="Grimwood J."/>
            <person name="Schmutz J."/>
            <person name="Shapiro H."/>
            <person name="Grigoriev I.V."/>
            <person name="Buss L.W."/>
            <person name="Schierwater B."/>
            <person name="Dellaporta S.L."/>
            <person name="Rokhsar D.S."/>
        </authorList>
    </citation>
    <scope>NUCLEOTIDE SEQUENCE [LARGE SCALE GENOMIC DNA]</scope>
    <source>
        <strain evidence="2 3">Grell-BS-1999</strain>
    </source>
</reference>
<keyword evidence="3" id="KW-1185">Reference proteome</keyword>
<dbReference type="RefSeq" id="XP_002112663.1">
    <property type="nucleotide sequence ID" value="XM_002112627.1"/>
</dbReference>
<comment type="similarity">
    <text evidence="1">Belongs to the round spermatid basic protein 1 family.</text>
</comment>
<dbReference type="OrthoDB" id="6020087at2759"/>
<dbReference type="PANTHER" id="PTHR13354:SF11">
    <property type="entry name" value="LYSINE-SPECIFIC DEMETHYLASE 9"/>
    <property type="match status" value="1"/>
</dbReference>
<organism evidence="2 3">
    <name type="scientific">Trichoplax adhaerens</name>
    <name type="common">Trichoplax reptans</name>
    <dbReference type="NCBI Taxonomy" id="10228"/>
    <lineage>
        <taxon>Eukaryota</taxon>
        <taxon>Metazoa</taxon>
        <taxon>Placozoa</taxon>
        <taxon>Uniplacotomia</taxon>
        <taxon>Trichoplacea</taxon>
        <taxon>Trichoplacidae</taxon>
        <taxon>Trichoplax</taxon>
    </lineage>
</organism>
<dbReference type="GeneID" id="6754314"/>
<evidence type="ECO:0000313" key="2">
    <source>
        <dbReference type="EMBL" id="EDV24773.1"/>
    </source>
</evidence>
<protein>
    <recommendedName>
        <fullName evidence="4">Round spermatid basic protein 1</fullName>
    </recommendedName>
</protein>